<dbReference type="AlphaFoldDB" id="A0A8J5SN19"/>
<proteinExistence type="predicted"/>
<dbReference type="OrthoDB" id="2018023at2759"/>
<protein>
    <recommendedName>
        <fullName evidence="4">UBA domain-containing protein</fullName>
    </recommendedName>
</protein>
<dbReference type="Proteomes" id="UP000729402">
    <property type="component" value="Unassembled WGS sequence"/>
</dbReference>
<comment type="caution">
    <text evidence="2">The sequence shown here is derived from an EMBL/GenBank/DDBJ whole genome shotgun (WGS) entry which is preliminary data.</text>
</comment>
<reference evidence="2" key="2">
    <citation type="submission" date="2021-02" db="EMBL/GenBank/DDBJ databases">
        <authorList>
            <person name="Kimball J.A."/>
            <person name="Haas M.W."/>
            <person name="Macchietto M."/>
            <person name="Kono T."/>
            <person name="Duquette J."/>
            <person name="Shao M."/>
        </authorList>
    </citation>
    <scope>NUCLEOTIDE SEQUENCE</scope>
    <source>
        <tissue evidence="2">Fresh leaf tissue</tissue>
    </source>
</reference>
<organism evidence="2 3">
    <name type="scientific">Zizania palustris</name>
    <name type="common">Northern wild rice</name>
    <dbReference type="NCBI Taxonomy" id="103762"/>
    <lineage>
        <taxon>Eukaryota</taxon>
        <taxon>Viridiplantae</taxon>
        <taxon>Streptophyta</taxon>
        <taxon>Embryophyta</taxon>
        <taxon>Tracheophyta</taxon>
        <taxon>Spermatophyta</taxon>
        <taxon>Magnoliopsida</taxon>
        <taxon>Liliopsida</taxon>
        <taxon>Poales</taxon>
        <taxon>Poaceae</taxon>
        <taxon>BOP clade</taxon>
        <taxon>Oryzoideae</taxon>
        <taxon>Oryzeae</taxon>
        <taxon>Zizaniinae</taxon>
        <taxon>Zizania</taxon>
    </lineage>
</organism>
<dbReference type="EMBL" id="JAAALK010000283">
    <property type="protein sequence ID" value="KAG8076970.1"/>
    <property type="molecule type" value="Genomic_DNA"/>
</dbReference>
<feature type="region of interest" description="Disordered" evidence="1">
    <location>
        <begin position="1"/>
        <end position="39"/>
    </location>
</feature>
<evidence type="ECO:0000313" key="2">
    <source>
        <dbReference type="EMBL" id="KAG8076970.1"/>
    </source>
</evidence>
<evidence type="ECO:0000313" key="3">
    <source>
        <dbReference type="Proteomes" id="UP000729402"/>
    </source>
</evidence>
<name>A0A8J5SN19_ZIZPA</name>
<reference evidence="2" key="1">
    <citation type="journal article" date="2021" name="bioRxiv">
        <title>Whole Genome Assembly and Annotation of Northern Wild Rice, Zizania palustris L., Supports a Whole Genome Duplication in the Zizania Genus.</title>
        <authorList>
            <person name="Haas M."/>
            <person name="Kono T."/>
            <person name="Macchietto M."/>
            <person name="Millas R."/>
            <person name="McGilp L."/>
            <person name="Shao M."/>
            <person name="Duquette J."/>
            <person name="Hirsch C.N."/>
            <person name="Kimball J."/>
        </authorList>
    </citation>
    <scope>NUCLEOTIDE SEQUENCE</scope>
    <source>
        <tissue evidence="2">Fresh leaf tissue</tissue>
    </source>
</reference>
<accession>A0A8J5SN19</accession>
<sequence>MRPPETTATAWRRLMSPADRRRRRRRGRSSPPRASPTSCHLRRLRVPPRLPAASARLLGFPPPPRAMDWMSSADRRSRMYAEAGDMGAARAVFDGMPRRDAVTWNAAFIMEGQVKEFVKSYNTLHEMGFTSSNVPELLAIHDNDPDKVIPLLIG</sequence>
<gene>
    <name evidence="2" type="ORF">GUJ93_ZPchr0006g45649</name>
</gene>
<evidence type="ECO:0008006" key="4">
    <source>
        <dbReference type="Google" id="ProtNLM"/>
    </source>
</evidence>
<evidence type="ECO:0000256" key="1">
    <source>
        <dbReference type="SAM" id="MobiDB-lite"/>
    </source>
</evidence>
<dbReference type="CDD" id="cd14316">
    <property type="entry name" value="UBA2_UBAP1_like"/>
    <property type="match status" value="1"/>
</dbReference>
<keyword evidence="3" id="KW-1185">Reference proteome</keyword>